<reference evidence="11 12" key="2">
    <citation type="submission" date="2018-11" db="EMBL/GenBank/DDBJ databases">
        <authorList>
            <consortium name="Pathogen Informatics"/>
        </authorList>
    </citation>
    <scope>NUCLEOTIDE SEQUENCE [LARGE SCALE GENOMIC DNA]</scope>
</reference>
<evidence type="ECO:0000256" key="3">
    <source>
        <dbReference type="ARBA" id="ARBA00022741"/>
    </source>
</evidence>
<dbReference type="WBParaSite" id="BPAG_0000312001-mRNA-1">
    <property type="protein sequence ID" value="BPAG_0000312001-mRNA-1"/>
    <property type="gene ID" value="BPAG_0000312001"/>
</dbReference>
<accession>A0A0N4T4J0</accession>
<evidence type="ECO:0000256" key="9">
    <source>
        <dbReference type="ARBA" id="ARBA00023242"/>
    </source>
</evidence>
<evidence type="ECO:0000256" key="1">
    <source>
        <dbReference type="ARBA" id="ARBA00004123"/>
    </source>
</evidence>
<keyword evidence="8" id="KW-0234">DNA repair</keyword>
<comment type="subcellular location">
    <subcellularLocation>
        <location evidence="1">Nucleus</location>
    </subcellularLocation>
</comment>
<evidence type="ECO:0000313" key="11">
    <source>
        <dbReference type="EMBL" id="VDN84276.1"/>
    </source>
</evidence>
<name>A0A0N4T4J0_BRUPA</name>
<dbReference type="InterPro" id="IPR058951">
    <property type="entry name" value="WHD_Rad26_CSB-like"/>
</dbReference>
<evidence type="ECO:0000313" key="13">
    <source>
        <dbReference type="WBParaSite" id="BPAG_0000312001-mRNA-1"/>
    </source>
</evidence>
<evidence type="ECO:0000256" key="7">
    <source>
        <dbReference type="ARBA" id="ARBA00023125"/>
    </source>
</evidence>
<dbReference type="Pfam" id="PF25875">
    <property type="entry name" value="WHD_Rad26_CSB"/>
    <property type="match status" value="1"/>
</dbReference>
<keyword evidence="7" id="KW-0238">DNA-binding</keyword>
<feature type="domain" description="Rad26/CSB-like winged helix DNA-binding" evidence="10">
    <location>
        <begin position="93"/>
        <end position="154"/>
    </location>
</feature>
<dbReference type="STRING" id="6280.A0A0N4T4J0"/>
<keyword evidence="6" id="KW-0067">ATP-binding</keyword>
<dbReference type="CDD" id="cd22254">
    <property type="entry name" value="CSB_WHD"/>
    <property type="match status" value="1"/>
</dbReference>
<evidence type="ECO:0000259" key="10">
    <source>
        <dbReference type="Pfam" id="PF25875"/>
    </source>
</evidence>
<evidence type="ECO:0000256" key="5">
    <source>
        <dbReference type="ARBA" id="ARBA00022806"/>
    </source>
</evidence>
<keyword evidence="4" id="KW-0227">DNA damage</keyword>
<protein>
    <submittedName>
        <fullName evidence="13">CULLIN_2 domain-containing protein</fullName>
    </submittedName>
</protein>
<evidence type="ECO:0000256" key="4">
    <source>
        <dbReference type="ARBA" id="ARBA00022763"/>
    </source>
</evidence>
<keyword evidence="5" id="KW-0347">Helicase</keyword>
<dbReference type="AlphaFoldDB" id="A0A0N4T4J0"/>
<keyword evidence="9" id="KW-0539">Nucleus</keyword>
<evidence type="ECO:0000256" key="6">
    <source>
        <dbReference type="ARBA" id="ARBA00022840"/>
    </source>
</evidence>
<gene>
    <name evidence="11" type="ORF">BPAG_LOCUS3090</name>
</gene>
<comment type="similarity">
    <text evidence="2">Belongs to the SNF2/RAD54 helicase family.</text>
</comment>
<evidence type="ECO:0000313" key="12">
    <source>
        <dbReference type="Proteomes" id="UP000278627"/>
    </source>
</evidence>
<keyword evidence="3" id="KW-0547">Nucleotide-binding</keyword>
<dbReference type="EMBL" id="UZAD01000708">
    <property type="protein sequence ID" value="VDN84276.1"/>
    <property type="molecule type" value="Genomic_DNA"/>
</dbReference>
<evidence type="ECO:0000256" key="2">
    <source>
        <dbReference type="ARBA" id="ARBA00007025"/>
    </source>
</evidence>
<reference evidence="13" key="1">
    <citation type="submission" date="2017-02" db="UniProtKB">
        <authorList>
            <consortium name="WormBaseParasite"/>
        </authorList>
    </citation>
    <scope>IDENTIFICATION</scope>
</reference>
<organism evidence="13">
    <name type="scientific">Brugia pahangi</name>
    <name type="common">Filarial nematode worm</name>
    <dbReference type="NCBI Taxonomy" id="6280"/>
    <lineage>
        <taxon>Eukaryota</taxon>
        <taxon>Metazoa</taxon>
        <taxon>Ecdysozoa</taxon>
        <taxon>Nematoda</taxon>
        <taxon>Chromadorea</taxon>
        <taxon>Rhabditida</taxon>
        <taxon>Spirurina</taxon>
        <taxon>Spiruromorpha</taxon>
        <taxon>Filarioidea</taxon>
        <taxon>Onchocercidae</taxon>
        <taxon>Brugia</taxon>
    </lineage>
</organism>
<sequence length="154" mass="18196">MLLSDRKKECSSYSSDLRWMLYGLYQEIFTNSICTENNGNNNGGSLLDAIRQRKQRMLDIQKTTDEEHLEEHYPSFFNPAEASDVKKEDKYDKLAEDIRLFMVRRKGQALTDEILQSFKNHVSVEDSFAFRSILKRLCILQKNSNLWVLRDEYQ</sequence>
<keyword evidence="5" id="KW-0378">Hydrolase</keyword>
<keyword evidence="12" id="KW-1185">Reference proteome</keyword>
<evidence type="ECO:0000256" key="8">
    <source>
        <dbReference type="ARBA" id="ARBA00023204"/>
    </source>
</evidence>
<dbReference type="Proteomes" id="UP000278627">
    <property type="component" value="Unassembled WGS sequence"/>
</dbReference>
<proteinExistence type="inferred from homology"/>